<keyword evidence="2" id="KW-1185">Reference proteome</keyword>
<dbReference type="OrthoDB" id="2780918at2759"/>
<dbReference type="SUPFAM" id="SSF52047">
    <property type="entry name" value="RNI-like"/>
    <property type="match status" value="1"/>
</dbReference>
<dbReference type="GeneID" id="38786556"/>
<protein>
    <recommendedName>
        <fullName evidence="3">F-box domain-containing protein</fullName>
    </recommendedName>
</protein>
<dbReference type="RefSeq" id="XP_027620552.1">
    <property type="nucleotide sequence ID" value="XM_027764751.1"/>
</dbReference>
<comment type="caution">
    <text evidence="1">The sequence shown here is derived from an EMBL/GenBank/DDBJ whole genome shotgun (WGS) entry which is preliminary data.</text>
</comment>
<name>A0A401H5H6_9APHY</name>
<reference evidence="1 2" key="1">
    <citation type="journal article" date="2018" name="Sci. Rep.">
        <title>Genome sequence of the cauliflower mushroom Sparassis crispa (Hanabiratake) and its association with beneficial usage.</title>
        <authorList>
            <person name="Kiyama R."/>
            <person name="Furutani Y."/>
            <person name="Kawaguchi K."/>
            <person name="Nakanishi T."/>
        </authorList>
    </citation>
    <scope>NUCLEOTIDE SEQUENCE [LARGE SCALE GENOMIC DNA]</scope>
</reference>
<dbReference type="Proteomes" id="UP000287166">
    <property type="component" value="Unassembled WGS sequence"/>
</dbReference>
<accession>A0A401H5H6</accession>
<dbReference type="InParanoid" id="A0A401H5H6"/>
<sequence length="293" mass="33238">MDLLSLNDDILSLIAALLSSRDALSLSRTSRKVHVMAKRHALSTVELTSSGQLAAFCTYMLCDVSTHLLCLRSLKVTLSAVGVEDEGMIDYASFNSASLLAALIGQASRLRCLSISCLDELIKTEPHIGAAVASLPNLEKLELHEVGARALDVVRRLRSRPRVLSLHYYGSKINSNPISYTLRNLQNLQIVRLSGIVWPEEDSAPVWTKPWLGVRELQVMYSEAPMTEFVRAFPNVRKLSIRGLYRIYDHVQEPLCWHSLDFIHIYQYDDLARWKITCPVFWLRYEQFGTYPQ</sequence>
<evidence type="ECO:0000313" key="1">
    <source>
        <dbReference type="EMBL" id="GBE89639.1"/>
    </source>
</evidence>
<dbReference type="AlphaFoldDB" id="A0A401H5H6"/>
<evidence type="ECO:0000313" key="2">
    <source>
        <dbReference type="Proteomes" id="UP000287166"/>
    </source>
</evidence>
<proteinExistence type="predicted"/>
<organism evidence="1 2">
    <name type="scientific">Sparassis crispa</name>
    <dbReference type="NCBI Taxonomy" id="139825"/>
    <lineage>
        <taxon>Eukaryota</taxon>
        <taxon>Fungi</taxon>
        <taxon>Dikarya</taxon>
        <taxon>Basidiomycota</taxon>
        <taxon>Agaricomycotina</taxon>
        <taxon>Agaricomycetes</taxon>
        <taxon>Polyporales</taxon>
        <taxon>Sparassidaceae</taxon>
        <taxon>Sparassis</taxon>
    </lineage>
</organism>
<gene>
    <name evidence="1" type="ORF">SCP_1603030</name>
</gene>
<dbReference type="InterPro" id="IPR032675">
    <property type="entry name" value="LRR_dom_sf"/>
</dbReference>
<dbReference type="EMBL" id="BFAD01000016">
    <property type="protein sequence ID" value="GBE89639.1"/>
    <property type="molecule type" value="Genomic_DNA"/>
</dbReference>
<dbReference type="Gene3D" id="3.80.10.10">
    <property type="entry name" value="Ribonuclease Inhibitor"/>
    <property type="match status" value="1"/>
</dbReference>
<evidence type="ECO:0008006" key="3">
    <source>
        <dbReference type="Google" id="ProtNLM"/>
    </source>
</evidence>
<dbReference type="STRING" id="139825.A0A401H5H6"/>